<name>A0A0F7FGE7_9CREN</name>
<evidence type="ECO:0000256" key="2">
    <source>
        <dbReference type="SAM" id="Phobius"/>
    </source>
</evidence>
<dbReference type="STRING" id="1550241.MA03_01745"/>
<dbReference type="PROSITE" id="PS50192">
    <property type="entry name" value="T_SNARE"/>
    <property type="match status" value="1"/>
</dbReference>
<organism evidence="4 5">
    <name type="scientific">Infirmifilum uzonense</name>
    <dbReference type="NCBI Taxonomy" id="1550241"/>
    <lineage>
        <taxon>Archaea</taxon>
        <taxon>Thermoproteota</taxon>
        <taxon>Thermoprotei</taxon>
        <taxon>Thermofilales</taxon>
        <taxon>Thermofilaceae</taxon>
        <taxon>Infirmifilum</taxon>
    </lineage>
</organism>
<evidence type="ECO:0000256" key="1">
    <source>
        <dbReference type="SAM" id="Coils"/>
    </source>
</evidence>
<dbReference type="OrthoDB" id="31482at2157"/>
<dbReference type="PATRIC" id="fig|1550241.5.peg.356"/>
<reference evidence="4 5" key="1">
    <citation type="journal article" date="2015" name="Stand. Genomic Sci.">
        <title>Complete genome sequence of and proposal of Thermofilum uzonense sp. nov. a novel hyperthermophilic crenarchaeon and emended description of the genus Thermofilum.</title>
        <authorList>
            <person name="Toshchakov S.V."/>
            <person name="Korzhenkov A.A."/>
            <person name="Samarov N.I."/>
            <person name="Mazunin I.O."/>
            <person name="Mozhey O.I."/>
            <person name="Shmyr I.S."/>
            <person name="Derbikova K.S."/>
            <person name="Taranov E.A."/>
            <person name="Dominova I.N."/>
            <person name="Bonch-Osmolovskaya E.A."/>
            <person name="Patrushev M.V."/>
            <person name="Podosokorskaya O.A."/>
            <person name="Kublanov I.V."/>
        </authorList>
    </citation>
    <scope>NUCLEOTIDE SEQUENCE [LARGE SCALE GENOMIC DNA]</scope>
    <source>
        <strain evidence="4 5">1807-2</strain>
    </source>
</reference>
<dbReference type="RefSeq" id="WP_052883624.1">
    <property type="nucleotide sequence ID" value="NZ_CP009961.1"/>
</dbReference>
<dbReference type="GeneID" id="25400914"/>
<keyword evidence="1" id="KW-0175">Coiled coil</keyword>
<dbReference type="InterPro" id="IPR000727">
    <property type="entry name" value="T_SNARE_dom"/>
</dbReference>
<dbReference type="EMBL" id="CP009961">
    <property type="protein sequence ID" value="AKG38262.1"/>
    <property type="molecule type" value="Genomic_DNA"/>
</dbReference>
<evidence type="ECO:0000259" key="3">
    <source>
        <dbReference type="PROSITE" id="PS50192"/>
    </source>
</evidence>
<evidence type="ECO:0000313" key="4">
    <source>
        <dbReference type="EMBL" id="AKG38262.1"/>
    </source>
</evidence>
<sequence length="590" mass="65185">MMLRGVLTLLLILLSITSVVYSGYASPVNVRKTIIRELDVLPGCSENTTVTVSLVFDSGFNGSLADYIAFSGDQAVSATVQPSQIVQAGSLIGLVWNKIEVQPGDSLKYSISGKNLFHVKVILEADGKTLQPDCSKGYCYATALRSHLINYTIVVEAIDDLVKKQQLPISISWSVDPLYLYPVKYSDSPQSLRESGTEVAFQWTSFMNESYRLSVVFEIRGENPWGEVLLPAPTVTISLDPRLQSSLIERYRAFTLKLLQENLGNVTSFKENVTRLRDLLYNLSTGFEEEANMLDKAAVQVDEASKAMSNAAAQISNGMEQLSKAKLSLKLGLENASAAVDKARVNLEKIRSNVSNIDLKLVEIITYLNLTGTNLTTKDIHLLLDQAEKNLTLFQSELVKVKSMIEQYSSIEAQLTQAVENMRLASLKLTLMASTLREASGRLRELAKGLRQAAELIDSSLLKVTQLLDSPAYPESFKQYNSTIFAQKTLSRTPGLEVNTELMGDVVYVSLPIVKIKRSEPQISGVSLETPARKIHAYWPLALSVIAAGVYIVMFRRRSWTSEKTSTADLANRIGILKAKLQSIEVRSHG</sequence>
<keyword evidence="2" id="KW-1133">Transmembrane helix</keyword>
<feature type="coiled-coil region" evidence="1">
    <location>
        <begin position="294"/>
        <end position="353"/>
    </location>
</feature>
<proteinExistence type="predicted"/>
<gene>
    <name evidence="4" type="ORF">MA03_01745</name>
</gene>
<keyword evidence="2" id="KW-0472">Membrane</keyword>
<dbReference type="HOGENOM" id="CLU_462050_0_0_2"/>
<evidence type="ECO:0000313" key="5">
    <source>
        <dbReference type="Proteomes" id="UP000067434"/>
    </source>
</evidence>
<dbReference type="Proteomes" id="UP000067434">
    <property type="component" value="Chromosome"/>
</dbReference>
<accession>A0A0F7FGE7</accession>
<keyword evidence="2" id="KW-0812">Transmembrane</keyword>
<dbReference type="AlphaFoldDB" id="A0A0F7FGE7"/>
<feature type="transmembrane region" description="Helical" evidence="2">
    <location>
        <begin position="537"/>
        <end position="555"/>
    </location>
</feature>
<dbReference type="KEGG" id="thf:MA03_01745"/>
<feature type="domain" description="T-SNARE coiled-coil homology" evidence="3">
    <location>
        <begin position="256"/>
        <end position="318"/>
    </location>
</feature>
<keyword evidence="5" id="KW-1185">Reference proteome</keyword>
<protein>
    <recommendedName>
        <fullName evidence="3">t-SNARE coiled-coil homology domain-containing protein</fullName>
    </recommendedName>
</protein>